<dbReference type="InterPro" id="IPR011146">
    <property type="entry name" value="HIT-like"/>
</dbReference>
<feature type="active site" description="Tele-AMP-histidine intermediate" evidence="1">
    <location>
        <position position="100"/>
    </location>
</feature>
<dbReference type="PANTHER" id="PTHR46648:SF1">
    <property type="entry name" value="ADENOSINE 5'-MONOPHOSPHORAMIDASE HNT1"/>
    <property type="match status" value="1"/>
</dbReference>
<dbReference type="CDD" id="cd01277">
    <property type="entry name" value="HINT_subgroup"/>
    <property type="match status" value="1"/>
</dbReference>
<dbReference type="InterPro" id="IPR039384">
    <property type="entry name" value="HINT"/>
</dbReference>
<evidence type="ECO:0000313" key="6">
    <source>
        <dbReference type="Proteomes" id="UP000177122"/>
    </source>
</evidence>
<protein>
    <recommendedName>
        <fullName evidence="4">HIT domain-containing protein</fullName>
    </recommendedName>
</protein>
<dbReference type="PANTHER" id="PTHR46648">
    <property type="entry name" value="HIT FAMILY PROTEIN 1"/>
    <property type="match status" value="1"/>
</dbReference>
<accession>A0A1G2CYC2</accession>
<evidence type="ECO:0000256" key="1">
    <source>
        <dbReference type="PIRSR" id="PIRSR601310-1"/>
    </source>
</evidence>
<evidence type="ECO:0000256" key="2">
    <source>
        <dbReference type="PIRSR" id="PIRSR601310-3"/>
    </source>
</evidence>
<evidence type="ECO:0000313" key="5">
    <source>
        <dbReference type="EMBL" id="OGZ06267.1"/>
    </source>
</evidence>
<dbReference type="GO" id="GO:0003824">
    <property type="term" value="F:catalytic activity"/>
    <property type="evidence" value="ECO:0007669"/>
    <property type="project" value="InterPro"/>
</dbReference>
<feature type="domain" description="HIT" evidence="4">
    <location>
        <begin position="6"/>
        <end position="113"/>
    </location>
</feature>
<dbReference type="Proteomes" id="UP000177122">
    <property type="component" value="Unassembled WGS sequence"/>
</dbReference>
<dbReference type="EMBL" id="MHLI01000004">
    <property type="protein sequence ID" value="OGZ06267.1"/>
    <property type="molecule type" value="Genomic_DNA"/>
</dbReference>
<dbReference type="PROSITE" id="PS51084">
    <property type="entry name" value="HIT_2"/>
    <property type="match status" value="1"/>
</dbReference>
<sequence length="137" mass="15561">METDCLFCKIVNGEVPSLKIYEDEFTFAFLDIHPINRGHTLVVPKEHHQNIYTVPQSVFQHVMDTVRILAPKIKQAVAADGINIGINNETAAGQLVFHLHAHIIPRFNDDGHAHWHGNPYQTGEIETIKDIITQEFK</sequence>
<dbReference type="AlphaFoldDB" id="A0A1G2CYC2"/>
<feature type="short sequence motif" description="Histidine triad motif" evidence="2 3">
    <location>
        <begin position="98"/>
        <end position="102"/>
    </location>
</feature>
<comment type="caution">
    <text evidence="5">The sequence shown here is derived from an EMBL/GenBank/DDBJ whole genome shotgun (WGS) entry which is preliminary data.</text>
</comment>
<evidence type="ECO:0000256" key="3">
    <source>
        <dbReference type="PROSITE-ProRule" id="PRU00464"/>
    </source>
</evidence>
<gene>
    <name evidence="5" type="ORF">A2845_00475</name>
</gene>
<dbReference type="Pfam" id="PF01230">
    <property type="entry name" value="HIT"/>
    <property type="match status" value="1"/>
</dbReference>
<reference evidence="5 6" key="1">
    <citation type="journal article" date="2016" name="Nat. Commun.">
        <title>Thousands of microbial genomes shed light on interconnected biogeochemical processes in an aquifer system.</title>
        <authorList>
            <person name="Anantharaman K."/>
            <person name="Brown C.T."/>
            <person name="Hug L.A."/>
            <person name="Sharon I."/>
            <person name="Castelle C.J."/>
            <person name="Probst A.J."/>
            <person name="Thomas B.C."/>
            <person name="Singh A."/>
            <person name="Wilkins M.J."/>
            <person name="Karaoz U."/>
            <person name="Brodie E.L."/>
            <person name="Williams K.H."/>
            <person name="Hubbard S.S."/>
            <person name="Banfield J.F."/>
        </authorList>
    </citation>
    <scope>NUCLEOTIDE SEQUENCE [LARGE SCALE GENOMIC DNA]</scope>
</reference>
<evidence type="ECO:0000259" key="4">
    <source>
        <dbReference type="PROSITE" id="PS51084"/>
    </source>
</evidence>
<dbReference type="InterPro" id="IPR036265">
    <property type="entry name" value="HIT-like_sf"/>
</dbReference>
<dbReference type="InterPro" id="IPR001310">
    <property type="entry name" value="Histidine_triad_HIT"/>
</dbReference>
<dbReference type="SUPFAM" id="SSF54197">
    <property type="entry name" value="HIT-like"/>
    <property type="match status" value="1"/>
</dbReference>
<dbReference type="GO" id="GO:0009117">
    <property type="term" value="P:nucleotide metabolic process"/>
    <property type="evidence" value="ECO:0007669"/>
    <property type="project" value="TreeGrafter"/>
</dbReference>
<name>A0A1G2CYC2_9BACT</name>
<dbReference type="Gene3D" id="3.30.428.10">
    <property type="entry name" value="HIT-like"/>
    <property type="match status" value="1"/>
</dbReference>
<proteinExistence type="predicted"/>
<organism evidence="5 6">
    <name type="scientific">Candidatus Lloydbacteria bacterium RIFCSPHIGHO2_01_FULL_49_22</name>
    <dbReference type="NCBI Taxonomy" id="1798658"/>
    <lineage>
        <taxon>Bacteria</taxon>
        <taxon>Candidatus Lloydiibacteriota</taxon>
    </lineage>
</organism>
<dbReference type="PRINTS" id="PR00332">
    <property type="entry name" value="HISTRIAD"/>
</dbReference>